<dbReference type="GO" id="GO:0046872">
    <property type="term" value="F:metal ion binding"/>
    <property type="evidence" value="ECO:0007669"/>
    <property type="project" value="UniProtKB-KW"/>
</dbReference>
<evidence type="ECO:0000256" key="4">
    <source>
        <dbReference type="ARBA" id="ARBA00022723"/>
    </source>
</evidence>
<dbReference type="PROSITE" id="PS51257">
    <property type="entry name" value="PROKAR_LIPOPROTEIN"/>
    <property type="match status" value="1"/>
</dbReference>
<evidence type="ECO:0000313" key="8">
    <source>
        <dbReference type="EMBL" id="QDT56499.1"/>
    </source>
</evidence>
<dbReference type="Pfam" id="PF01297">
    <property type="entry name" value="ZnuA"/>
    <property type="match status" value="1"/>
</dbReference>
<dbReference type="KEGG" id="ccos:Pan44_45530"/>
<evidence type="ECO:0000313" key="9">
    <source>
        <dbReference type="Proteomes" id="UP000315700"/>
    </source>
</evidence>
<dbReference type="PRINTS" id="PR00690">
    <property type="entry name" value="ADHESNFAMILY"/>
</dbReference>
<evidence type="ECO:0000256" key="5">
    <source>
        <dbReference type="ARBA" id="ARBA00022729"/>
    </source>
</evidence>
<keyword evidence="9" id="KW-1185">Reference proteome</keyword>
<dbReference type="RefSeq" id="WP_145033970.1">
    <property type="nucleotide sequence ID" value="NZ_CP036271.1"/>
</dbReference>
<sequence length="335" mass="35854" precursor="true">MRYLDLLLSRRWLLLFALPLLAGCRPATPSTPSEKSDGLQIVATTGMVADLVQHVVGPRGTVRTLMSAGVDPHLYKPTTSDVADIQQADVVFYNGLGLEGPMQPVFQRAADKGRRVIPVAGNLPDTAVHHSAQFAGHADPHVWMDVGLWAQCLDPIVDSLCEASPGHAAEFRANADAYRQELKALDDYARTSIQTVPESQRTLVTAHDAFSYFSKAYGIQVKAVQGITTESEPGVEDVNALVNFLVETRIPALFVESSVSDRNLMAVLEGVSRHGGKVSIGGRLFSDAMGGEGTYEGTYVGMIDHNVTTIVRALGGQAPVRGFKGQLAESAAAAE</sequence>
<evidence type="ECO:0000256" key="7">
    <source>
        <dbReference type="SAM" id="SignalP"/>
    </source>
</evidence>
<comment type="subcellular location">
    <subcellularLocation>
        <location evidence="1">Cell envelope</location>
    </subcellularLocation>
</comment>
<dbReference type="FunCoup" id="A0A517SK50">
    <property type="interactions" value="137"/>
</dbReference>
<feature type="chain" id="PRO_5021857829" evidence="7">
    <location>
        <begin position="23"/>
        <end position="335"/>
    </location>
</feature>
<dbReference type="GO" id="GO:0030001">
    <property type="term" value="P:metal ion transport"/>
    <property type="evidence" value="ECO:0007669"/>
    <property type="project" value="InterPro"/>
</dbReference>
<evidence type="ECO:0000256" key="1">
    <source>
        <dbReference type="ARBA" id="ARBA00004196"/>
    </source>
</evidence>
<evidence type="ECO:0000256" key="3">
    <source>
        <dbReference type="ARBA" id="ARBA00022448"/>
    </source>
</evidence>
<dbReference type="PRINTS" id="PR00691">
    <property type="entry name" value="ADHESINB"/>
</dbReference>
<dbReference type="InterPro" id="IPR050492">
    <property type="entry name" value="Bact_metal-bind_prot9"/>
</dbReference>
<proteinExistence type="inferred from homology"/>
<evidence type="ECO:0000256" key="2">
    <source>
        <dbReference type="ARBA" id="ARBA00011028"/>
    </source>
</evidence>
<dbReference type="GO" id="GO:0030313">
    <property type="term" value="C:cell envelope"/>
    <property type="evidence" value="ECO:0007669"/>
    <property type="project" value="UniProtKB-SubCell"/>
</dbReference>
<reference evidence="8 9" key="1">
    <citation type="submission" date="2019-02" db="EMBL/GenBank/DDBJ databases">
        <title>Deep-cultivation of Planctomycetes and their phenomic and genomic characterization uncovers novel biology.</title>
        <authorList>
            <person name="Wiegand S."/>
            <person name="Jogler M."/>
            <person name="Boedeker C."/>
            <person name="Pinto D."/>
            <person name="Vollmers J."/>
            <person name="Rivas-Marin E."/>
            <person name="Kohn T."/>
            <person name="Peeters S.H."/>
            <person name="Heuer A."/>
            <person name="Rast P."/>
            <person name="Oberbeckmann S."/>
            <person name="Bunk B."/>
            <person name="Jeske O."/>
            <person name="Meyerdierks A."/>
            <person name="Storesund J.E."/>
            <person name="Kallscheuer N."/>
            <person name="Luecker S."/>
            <person name="Lage O.M."/>
            <person name="Pohl T."/>
            <person name="Merkel B.J."/>
            <person name="Hornburger P."/>
            <person name="Mueller R.-W."/>
            <person name="Bruemmer F."/>
            <person name="Labrenz M."/>
            <person name="Spormann A.M."/>
            <person name="Op den Camp H."/>
            <person name="Overmann J."/>
            <person name="Amann R."/>
            <person name="Jetten M.S.M."/>
            <person name="Mascher T."/>
            <person name="Medema M.H."/>
            <person name="Devos D.P."/>
            <person name="Kaster A.-K."/>
            <person name="Ovreas L."/>
            <person name="Rohde M."/>
            <person name="Galperin M.Y."/>
            <person name="Jogler C."/>
        </authorList>
    </citation>
    <scope>NUCLEOTIDE SEQUENCE [LARGE SCALE GENOMIC DNA]</scope>
    <source>
        <strain evidence="8 9">Pan44</strain>
    </source>
</reference>
<dbReference type="GO" id="GO:0007155">
    <property type="term" value="P:cell adhesion"/>
    <property type="evidence" value="ECO:0007669"/>
    <property type="project" value="InterPro"/>
</dbReference>
<dbReference type="InterPro" id="IPR006127">
    <property type="entry name" value="ZnuA-like"/>
</dbReference>
<dbReference type="PANTHER" id="PTHR42953:SF1">
    <property type="entry name" value="METAL-BINDING PROTEIN HI_0362-RELATED"/>
    <property type="match status" value="1"/>
</dbReference>
<keyword evidence="5 7" id="KW-0732">Signal</keyword>
<dbReference type="InParanoid" id="A0A517SK50"/>
<accession>A0A517SK50</accession>
<evidence type="ECO:0000256" key="6">
    <source>
        <dbReference type="RuleBase" id="RU003512"/>
    </source>
</evidence>
<name>A0A517SK50_9PLAN</name>
<dbReference type="PANTHER" id="PTHR42953">
    <property type="entry name" value="HIGH-AFFINITY ZINC UPTAKE SYSTEM PROTEIN ZNUA-RELATED"/>
    <property type="match status" value="1"/>
</dbReference>
<dbReference type="OrthoDB" id="9793396at2"/>
<dbReference type="AlphaFoldDB" id="A0A517SK50"/>
<dbReference type="InterPro" id="IPR006129">
    <property type="entry name" value="AdhesinB"/>
</dbReference>
<comment type="similarity">
    <text evidence="2 6">Belongs to the bacterial solute-binding protein 9 family.</text>
</comment>
<dbReference type="Proteomes" id="UP000315700">
    <property type="component" value="Chromosome"/>
</dbReference>
<feature type="signal peptide" evidence="7">
    <location>
        <begin position="1"/>
        <end position="22"/>
    </location>
</feature>
<dbReference type="SUPFAM" id="SSF53807">
    <property type="entry name" value="Helical backbone' metal receptor"/>
    <property type="match status" value="1"/>
</dbReference>
<dbReference type="EMBL" id="CP036271">
    <property type="protein sequence ID" value="QDT56499.1"/>
    <property type="molecule type" value="Genomic_DNA"/>
</dbReference>
<dbReference type="InterPro" id="IPR006128">
    <property type="entry name" value="Lipoprotein_PsaA-like"/>
</dbReference>
<protein>
    <submittedName>
        <fullName evidence="8">Periplasmic zinc-binding protein TroA</fullName>
    </submittedName>
</protein>
<organism evidence="8 9">
    <name type="scientific">Caulifigura coniformis</name>
    <dbReference type="NCBI Taxonomy" id="2527983"/>
    <lineage>
        <taxon>Bacteria</taxon>
        <taxon>Pseudomonadati</taxon>
        <taxon>Planctomycetota</taxon>
        <taxon>Planctomycetia</taxon>
        <taxon>Planctomycetales</taxon>
        <taxon>Planctomycetaceae</taxon>
        <taxon>Caulifigura</taxon>
    </lineage>
</organism>
<keyword evidence="3 6" id="KW-0813">Transport</keyword>
<dbReference type="Gene3D" id="3.40.50.1980">
    <property type="entry name" value="Nitrogenase molybdenum iron protein domain"/>
    <property type="match status" value="2"/>
</dbReference>
<gene>
    <name evidence="8" type="primary">troA</name>
    <name evidence="8" type="ORF">Pan44_45530</name>
</gene>
<keyword evidence="4" id="KW-0479">Metal-binding</keyword>